<sequence length="264" mass="30475">MLPDFHVHTEFSGDSQTPVTAQIERAIELGMETICITDHHDIDAPEGDCCFLLDIPAQQKRLAELKEIYADRIEILTGIELGLQSHVKDEIDEVLNTYEFDFVLGSCHYARGMDPYQPAYFDQLGHDEGYRVFFEATLQRVKQFDDFDSLSHLDYLVRYEKTQHYDYTLVRDLIDEILQVLIMKNKALEVNSGGFKYGLNQPNPRLEILKRYRELGGHRITLGSDAHKPEQLGIGFEETKRLLKSCGYDTLTIFKKRTPIELPL</sequence>
<dbReference type="InterPro" id="IPR010140">
    <property type="entry name" value="Histidinol_P_phosphatase_HisJ"/>
</dbReference>
<proteinExistence type="inferred from homology"/>
<dbReference type="GO" id="GO:0005737">
    <property type="term" value="C:cytoplasm"/>
    <property type="evidence" value="ECO:0007669"/>
    <property type="project" value="TreeGrafter"/>
</dbReference>
<comment type="pathway">
    <text evidence="1 8">Amino-acid biosynthesis; L-histidine biosynthesis; L-histidine from 5-phospho-alpha-D-ribose 1-diphosphate: step 8/9.</text>
</comment>
<dbReference type="PANTHER" id="PTHR21039">
    <property type="entry name" value="HISTIDINOL PHOSPHATASE-RELATED"/>
    <property type="match status" value="1"/>
</dbReference>
<name>A0A318KKE6_9FIRM</name>
<dbReference type="UniPathway" id="UPA00031">
    <property type="reaction ID" value="UER00013"/>
</dbReference>
<evidence type="ECO:0000256" key="3">
    <source>
        <dbReference type="ARBA" id="ARBA00013085"/>
    </source>
</evidence>
<keyword evidence="6 8" id="KW-0368">Histidine biosynthesis</keyword>
<evidence type="ECO:0000256" key="8">
    <source>
        <dbReference type="RuleBase" id="RU366003"/>
    </source>
</evidence>
<dbReference type="InterPro" id="IPR016195">
    <property type="entry name" value="Pol/histidinol_Pase-like"/>
</dbReference>
<dbReference type="PANTHER" id="PTHR21039:SF0">
    <property type="entry name" value="HISTIDINOL-PHOSPHATASE"/>
    <property type="match status" value="1"/>
</dbReference>
<dbReference type="GO" id="GO:0004401">
    <property type="term" value="F:histidinol-phosphatase activity"/>
    <property type="evidence" value="ECO:0007669"/>
    <property type="project" value="UniProtKB-UniRule"/>
</dbReference>
<keyword evidence="4 8" id="KW-0028">Amino-acid biosynthesis</keyword>
<evidence type="ECO:0000313" key="10">
    <source>
        <dbReference type="EMBL" id="PXX77088.1"/>
    </source>
</evidence>
<dbReference type="EC" id="3.1.3.15" evidence="3 8"/>
<dbReference type="OrthoDB" id="9775255at2"/>
<protein>
    <recommendedName>
        <fullName evidence="3 8">Histidinol-phosphatase</fullName>
        <shortName evidence="8">HolPase</shortName>
        <ecNumber evidence="3 8">3.1.3.15</ecNumber>
    </recommendedName>
</protein>
<evidence type="ECO:0000256" key="5">
    <source>
        <dbReference type="ARBA" id="ARBA00022801"/>
    </source>
</evidence>
<evidence type="ECO:0000256" key="1">
    <source>
        <dbReference type="ARBA" id="ARBA00004970"/>
    </source>
</evidence>
<evidence type="ECO:0000259" key="9">
    <source>
        <dbReference type="SMART" id="SM00481"/>
    </source>
</evidence>
<comment type="catalytic activity">
    <reaction evidence="7 8">
        <text>L-histidinol phosphate + H2O = L-histidinol + phosphate</text>
        <dbReference type="Rhea" id="RHEA:14465"/>
        <dbReference type="ChEBI" id="CHEBI:15377"/>
        <dbReference type="ChEBI" id="CHEBI:43474"/>
        <dbReference type="ChEBI" id="CHEBI:57699"/>
        <dbReference type="ChEBI" id="CHEBI:57980"/>
        <dbReference type="EC" id="3.1.3.15"/>
    </reaction>
</comment>
<keyword evidence="11" id="KW-1185">Reference proteome</keyword>
<dbReference type="SMART" id="SM00481">
    <property type="entry name" value="POLIIIAc"/>
    <property type="match status" value="1"/>
</dbReference>
<keyword evidence="5 8" id="KW-0378">Hydrolase</keyword>
<comment type="caution">
    <text evidence="10">The sequence shown here is derived from an EMBL/GenBank/DDBJ whole genome shotgun (WGS) entry which is preliminary data.</text>
</comment>
<evidence type="ECO:0000313" key="11">
    <source>
        <dbReference type="Proteomes" id="UP000247612"/>
    </source>
</evidence>
<dbReference type="Proteomes" id="UP000247612">
    <property type="component" value="Unassembled WGS sequence"/>
</dbReference>
<dbReference type="RefSeq" id="WP_022937223.1">
    <property type="nucleotide sequence ID" value="NZ_CABKRQ010000002.1"/>
</dbReference>
<evidence type="ECO:0000256" key="2">
    <source>
        <dbReference type="ARBA" id="ARBA00009152"/>
    </source>
</evidence>
<dbReference type="Gene3D" id="3.20.20.140">
    <property type="entry name" value="Metal-dependent hydrolases"/>
    <property type="match status" value="1"/>
</dbReference>
<dbReference type="EMBL" id="QJKH01000012">
    <property type="protein sequence ID" value="PXX77088.1"/>
    <property type="molecule type" value="Genomic_DNA"/>
</dbReference>
<dbReference type="SUPFAM" id="SSF89550">
    <property type="entry name" value="PHP domain-like"/>
    <property type="match status" value="1"/>
</dbReference>
<dbReference type="NCBIfam" id="TIGR01856">
    <property type="entry name" value="hisJ_fam"/>
    <property type="match status" value="1"/>
</dbReference>
<feature type="domain" description="Polymerase/histidinol phosphatase N-terminal" evidence="9">
    <location>
        <begin position="3"/>
        <end position="85"/>
    </location>
</feature>
<reference evidence="10 11" key="1">
    <citation type="submission" date="2018-05" db="EMBL/GenBank/DDBJ databases">
        <title>Genomic Encyclopedia of Type Strains, Phase IV (KMG-IV): sequencing the most valuable type-strain genomes for metagenomic binning, comparative biology and taxonomic classification.</title>
        <authorList>
            <person name="Goeker M."/>
        </authorList>
    </citation>
    <scope>NUCLEOTIDE SEQUENCE [LARGE SCALE GENOMIC DNA]</scope>
    <source>
        <strain evidence="10 11">JC118</strain>
    </source>
</reference>
<dbReference type="AlphaFoldDB" id="A0A318KKE6"/>
<dbReference type="STRING" id="1034346.GCA_000313565_00910"/>
<evidence type="ECO:0000256" key="6">
    <source>
        <dbReference type="ARBA" id="ARBA00023102"/>
    </source>
</evidence>
<comment type="similarity">
    <text evidence="2 8">Belongs to the PHP hydrolase family. HisK subfamily.</text>
</comment>
<dbReference type="InterPro" id="IPR004013">
    <property type="entry name" value="PHP_dom"/>
</dbReference>
<evidence type="ECO:0000256" key="4">
    <source>
        <dbReference type="ARBA" id="ARBA00022605"/>
    </source>
</evidence>
<gene>
    <name evidence="10" type="ORF">DES51_11228</name>
</gene>
<dbReference type="InterPro" id="IPR003141">
    <property type="entry name" value="Pol/His_phosphatase_N"/>
</dbReference>
<organism evidence="10 11">
    <name type="scientific">Dielma fastidiosa</name>
    <dbReference type="NCBI Taxonomy" id="1034346"/>
    <lineage>
        <taxon>Bacteria</taxon>
        <taxon>Bacillati</taxon>
        <taxon>Bacillota</taxon>
        <taxon>Erysipelotrichia</taxon>
        <taxon>Erysipelotrichales</taxon>
        <taxon>Erysipelotrichaceae</taxon>
        <taxon>Dielma</taxon>
    </lineage>
</organism>
<evidence type="ECO:0000256" key="7">
    <source>
        <dbReference type="ARBA" id="ARBA00049158"/>
    </source>
</evidence>
<accession>A0A318KKE6</accession>
<dbReference type="GO" id="GO:0000105">
    <property type="term" value="P:L-histidine biosynthetic process"/>
    <property type="evidence" value="ECO:0007669"/>
    <property type="project" value="UniProtKB-UniRule"/>
</dbReference>
<dbReference type="Pfam" id="PF02811">
    <property type="entry name" value="PHP"/>
    <property type="match status" value="1"/>
</dbReference>